<dbReference type="EMBL" id="UYYF01000017">
    <property type="protein sequence ID" value="VDM95176.1"/>
    <property type="molecule type" value="Genomic_DNA"/>
</dbReference>
<dbReference type="InterPro" id="IPR055275">
    <property type="entry name" value="Ferredox_Rdtase"/>
</dbReference>
<feature type="binding site" evidence="13">
    <location>
        <position position="380"/>
    </location>
    <ligand>
        <name>NADP(+)</name>
        <dbReference type="ChEBI" id="CHEBI:58349"/>
    </ligand>
</feature>
<dbReference type="PIRSF" id="PIRSF000362">
    <property type="entry name" value="FNR"/>
    <property type="match status" value="1"/>
</dbReference>
<evidence type="ECO:0000313" key="17">
    <source>
        <dbReference type="WBParaSite" id="TCLT_0000027001-mRNA-1"/>
    </source>
</evidence>
<evidence type="ECO:0000256" key="1">
    <source>
        <dbReference type="ARBA" id="ARBA00001974"/>
    </source>
</evidence>
<comment type="similarity">
    <text evidence="3 11">Belongs to the ferredoxin--NADP reductase type 1 family.</text>
</comment>
<dbReference type="GO" id="GO:0008203">
    <property type="term" value="P:cholesterol metabolic process"/>
    <property type="evidence" value="ECO:0007669"/>
    <property type="project" value="UniProtKB-UniPathway"/>
</dbReference>
<gene>
    <name evidence="15" type="ORF">TCLT_LOCUS271</name>
</gene>
<evidence type="ECO:0000256" key="12">
    <source>
        <dbReference type="PIRSR" id="PIRSR000362-1"/>
    </source>
</evidence>
<dbReference type="UniPathway" id="UPA00296"/>
<dbReference type="STRING" id="103827.A0A0N5CJQ6"/>
<dbReference type="SUPFAM" id="SSF51971">
    <property type="entry name" value="Nucleotide-binding domain"/>
    <property type="match status" value="1"/>
</dbReference>
<evidence type="ECO:0000259" key="14">
    <source>
        <dbReference type="Pfam" id="PF07992"/>
    </source>
</evidence>
<feature type="binding site" evidence="12">
    <location>
        <position position="69"/>
    </location>
    <ligand>
        <name>FAD</name>
        <dbReference type="ChEBI" id="CHEBI:57692"/>
    </ligand>
</feature>
<keyword evidence="8 11" id="KW-0521">NADP</keyword>
<comment type="cofactor">
    <cofactor evidence="1 11 12">
        <name>FAD</name>
        <dbReference type="ChEBI" id="CHEBI:57692"/>
    </cofactor>
</comment>
<dbReference type="OrthoDB" id="333024at2759"/>
<feature type="binding site" evidence="12">
    <location>
        <begin position="380"/>
        <end position="382"/>
    </location>
    <ligand>
        <name>FAD</name>
        <dbReference type="ChEBI" id="CHEBI:57692"/>
    </ligand>
</feature>
<evidence type="ECO:0000256" key="9">
    <source>
        <dbReference type="ARBA" id="ARBA00023002"/>
    </source>
</evidence>
<keyword evidence="9 11" id="KW-0560">Oxidoreductase</keyword>
<feature type="binding site" evidence="12">
    <location>
        <position position="373"/>
    </location>
    <ligand>
        <name>FAD</name>
        <dbReference type="ChEBI" id="CHEBI:57692"/>
    </ligand>
</feature>
<dbReference type="PANTHER" id="PTHR48467:SF1">
    <property type="entry name" value="GLUTAMATE SYNTHASE 1 [NADH], CHLOROPLASTIC-LIKE"/>
    <property type="match status" value="1"/>
</dbReference>
<evidence type="ECO:0000256" key="4">
    <source>
        <dbReference type="ARBA" id="ARBA00013219"/>
    </source>
</evidence>
<feature type="binding site" evidence="12">
    <location>
        <position position="40"/>
    </location>
    <ligand>
        <name>FAD</name>
        <dbReference type="ChEBI" id="CHEBI:57692"/>
    </ligand>
</feature>
<evidence type="ECO:0000313" key="15">
    <source>
        <dbReference type="EMBL" id="VDM95176.1"/>
    </source>
</evidence>
<dbReference type="Pfam" id="PF07992">
    <property type="entry name" value="Pyr_redox_2"/>
    <property type="match status" value="1"/>
</dbReference>
<evidence type="ECO:0000256" key="3">
    <source>
        <dbReference type="ARBA" id="ARBA00008312"/>
    </source>
</evidence>
<evidence type="ECO:0000256" key="13">
    <source>
        <dbReference type="PIRSR" id="PIRSR000362-2"/>
    </source>
</evidence>
<dbReference type="AlphaFoldDB" id="A0A0N5CJQ6"/>
<dbReference type="InterPro" id="IPR021163">
    <property type="entry name" value="Ferredox_Rdtase_adrenod"/>
</dbReference>
<accession>A0A0N5CJQ6</accession>
<evidence type="ECO:0000256" key="5">
    <source>
        <dbReference type="ARBA" id="ARBA00016287"/>
    </source>
</evidence>
<dbReference type="InterPro" id="IPR036188">
    <property type="entry name" value="FAD/NAD-bd_sf"/>
</dbReference>
<dbReference type="PRINTS" id="PR00419">
    <property type="entry name" value="ADXRDTASE"/>
</dbReference>
<evidence type="ECO:0000256" key="6">
    <source>
        <dbReference type="ARBA" id="ARBA00022630"/>
    </source>
</evidence>
<keyword evidence="11" id="KW-0496">Mitochondrion</keyword>
<dbReference type="OMA" id="RFNFIGN"/>
<dbReference type="Gene3D" id="3.40.50.720">
    <property type="entry name" value="NAD(P)-binding Rossmann-like Domain"/>
    <property type="match status" value="1"/>
</dbReference>
<evidence type="ECO:0000256" key="7">
    <source>
        <dbReference type="ARBA" id="ARBA00022827"/>
    </source>
</evidence>
<protein>
    <recommendedName>
        <fullName evidence="5 11">NADPH:adrenodoxin oxidoreductase, mitochondrial</fullName>
        <ecNumber evidence="4 11">1.18.1.6</ecNumber>
    </recommendedName>
</protein>
<name>A0A0N5CJQ6_THECL</name>
<organism evidence="17">
    <name type="scientific">Thelazia callipaeda</name>
    <name type="common">Oriental eyeworm</name>
    <name type="synonym">Parasitic nematode</name>
    <dbReference type="NCBI Taxonomy" id="103827"/>
    <lineage>
        <taxon>Eukaryota</taxon>
        <taxon>Metazoa</taxon>
        <taxon>Ecdysozoa</taxon>
        <taxon>Nematoda</taxon>
        <taxon>Chromadorea</taxon>
        <taxon>Rhabditida</taxon>
        <taxon>Spirurina</taxon>
        <taxon>Spiruromorpha</taxon>
        <taxon>Thelazioidea</taxon>
        <taxon>Thelaziidae</taxon>
        <taxon>Thelazia</taxon>
    </lineage>
</organism>
<sequence length="461" mass="52203">MVLRNLASNFLSLSQVKFFLRTLVTFSRPPHIAIVGSGPAGLYTCSGVLRRLRDCFVDIYESNIVPFGLLRYGVAPDHPEMKNCLKHFDKMFSDHETKLKLYCNVSIGQDIKFDELCSDYDAVVLAYGARRQRRLNIPGINARNIFSGGDFVFWYNGMYGITPPILECKEAVIIGNGNVALDCSRMLLSAGTDRLIKTDIPTPVLDILSHSQIRRITIIGRRSPLDVSFTIKELKEQITLPNCSFSVEIDDHDKSAIENAKQSLPRPRKRIMELLLNSCSRNIPQHDPYCQMLFRRTPKQVLMDSHGFVTALQVTHSLSEQVENLPCGLLIYCIGFENMALNGIPTDENGQIKMLDAFRVAANSKSLVYATGWCAHAPRGIIAHTQIDARNVAEHLVSDLQKHGLKSEAVIGSEERLLKNRIKYLTWKDWKKIDEEERRLGAIKGKQREKLHNFRIFCESP</sequence>
<dbReference type="InterPro" id="IPR023753">
    <property type="entry name" value="FAD/NAD-binding_dom"/>
</dbReference>
<reference evidence="17" key="1">
    <citation type="submission" date="2017-02" db="UniProtKB">
        <authorList>
            <consortium name="WormBaseParasite"/>
        </authorList>
    </citation>
    <scope>IDENTIFICATION</scope>
</reference>
<dbReference type="Proteomes" id="UP000276776">
    <property type="component" value="Unassembled WGS sequence"/>
</dbReference>
<keyword evidence="7 11" id="KW-0274">FAD</keyword>
<evidence type="ECO:0000256" key="11">
    <source>
        <dbReference type="PIRNR" id="PIRNR000362"/>
    </source>
</evidence>
<evidence type="ECO:0000256" key="2">
    <source>
        <dbReference type="ARBA" id="ARBA00004731"/>
    </source>
</evidence>
<feature type="binding site" evidence="12">
    <location>
        <position position="61"/>
    </location>
    <ligand>
        <name>FAD</name>
        <dbReference type="ChEBI" id="CHEBI:57692"/>
    </ligand>
</feature>
<keyword evidence="6 11" id="KW-0285">Flavoprotein</keyword>
<dbReference type="WBParaSite" id="TCLT_0000027001-mRNA-1">
    <property type="protein sequence ID" value="TCLT_0000027001-mRNA-1"/>
    <property type="gene ID" value="TCLT_0000027001"/>
</dbReference>
<feature type="binding site" evidence="13">
    <location>
        <begin position="176"/>
        <end position="179"/>
    </location>
    <ligand>
        <name>NADP(+)</name>
        <dbReference type="ChEBI" id="CHEBI:58349"/>
    </ligand>
</feature>
<evidence type="ECO:0000313" key="16">
    <source>
        <dbReference type="Proteomes" id="UP000276776"/>
    </source>
</evidence>
<feature type="domain" description="FAD/NAD(P)-binding" evidence="14">
    <location>
        <begin position="31"/>
        <end position="197"/>
    </location>
</feature>
<keyword evidence="16" id="KW-1185">Reference proteome</keyword>
<reference evidence="15 16" key="2">
    <citation type="submission" date="2018-11" db="EMBL/GenBank/DDBJ databases">
        <authorList>
            <consortium name="Pathogen Informatics"/>
        </authorList>
    </citation>
    <scope>NUCLEOTIDE SEQUENCE [LARGE SCALE GENOMIC DNA]</scope>
</reference>
<dbReference type="GO" id="GO:0016491">
    <property type="term" value="F:oxidoreductase activity"/>
    <property type="evidence" value="ECO:0007669"/>
    <property type="project" value="UniProtKB-KW"/>
</dbReference>
<dbReference type="EC" id="1.18.1.6" evidence="4 11"/>
<feature type="binding site" evidence="13">
    <location>
        <position position="233"/>
    </location>
    <ligand>
        <name>NADP(+)</name>
        <dbReference type="ChEBI" id="CHEBI:58349"/>
    </ligand>
</feature>
<dbReference type="GO" id="GO:0005739">
    <property type="term" value="C:mitochondrion"/>
    <property type="evidence" value="ECO:0007669"/>
    <property type="project" value="UniProtKB-SubCell"/>
</dbReference>
<dbReference type="Gene3D" id="3.50.50.60">
    <property type="entry name" value="FAD/NAD(P)-binding domain"/>
    <property type="match status" value="1"/>
</dbReference>
<comment type="catalytic activity">
    <reaction evidence="10 11">
        <text>2 reduced [adrenodoxin] + NADP(+) + H(+) = 2 oxidized [adrenodoxin] + NADPH</text>
        <dbReference type="Rhea" id="RHEA:42312"/>
        <dbReference type="Rhea" id="RHEA-COMP:9998"/>
        <dbReference type="Rhea" id="RHEA-COMP:9999"/>
        <dbReference type="ChEBI" id="CHEBI:15378"/>
        <dbReference type="ChEBI" id="CHEBI:33737"/>
        <dbReference type="ChEBI" id="CHEBI:33738"/>
        <dbReference type="ChEBI" id="CHEBI:57783"/>
        <dbReference type="ChEBI" id="CHEBI:58349"/>
        <dbReference type="EC" id="1.18.1.6"/>
    </reaction>
</comment>
<dbReference type="PANTHER" id="PTHR48467">
    <property type="entry name" value="GLUTAMATE SYNTHASE 1 [NADH], CHLOROPLASTIC-LIKE"/>
    <property type="match status" value="1"/>
</dbReference>
<proteinExistence type="inferred from homology"/>
<feature type="binding site" evidence="13">
    <location>
        <begin position="221"/>
        <end position="222"/>
    </location>
    <ligand>
        <name>NADP(+)</name>
        <dbReference type="ChEBI" id="CHEBI:58349"/>
    </ligand>
</feature>
<comment type="pathway">
    <text evidence="2">Steroid metabolism; cholesterol metabolism.</text>
</comment>
<feature type="binding site" evidence="12">
    <location>
        <position position="107"/>
    </location>
    <ligand>
        <name>FAD</name>
        <dbReference type="ChEBI" id="CHEBI:57692"/>
    </ligand>
</feature>
<evidence type="ECO:0000256" key="10">
    <source>
        <dbReference type="ARBA" id="ARBA00048933"/>
    </source>
</evidence>
<comment type="subcellular location">
    <subcellularLocation>
        <location evidence="11">Mitochondrion</location>
    </subcellularLocation>
</comment>
<evidence type="ECO:0000256" key="8">
    <source>
        <dbReference type="ARBA" id="ARBA00022857"/>
    </source>
</evidence>